<evidence type="ECO:0000256" key="1">
    <source>
        <dbReference type="SAM" id="Coils"/>
    </source>
</evidence>
<accession>A0A2H5XFL3</accession>
<dbReference type="EMBL" id="BEHT01000045">
    <property type="protein sequence ID" value="GBC99965.1"/>
    <property type="molecule type" value="Genomic_DNA"/>
</dbReference>
<dbReference type="PANTHER" id="PTHR42860">
    <property type="entry name" value="VITAMIN B12-BINDING PROTEIN"/>
    <property type="match status" value="1"/>
</dbReference>
<dbReference type="Pfam" id="PF01497">
    <property type="entry name" value="Peripla_BP_2"/>
    <property type="match status" value="1"/>
</dbReference>
<dbReference type="PROSITE" id="PS50983">
    <property type="entry name" value="FE_B12_PBP"/>
    <property type="match status" value="1"/>
</dbReference>
<evidence type="ECO:0000259" key="2">
    <source>
        <dbReference type="PROSITE" id="PS50983"/>
    </source>
</evidence>
<feature type="domain" description="Fe/B12 periplasmic-binding" evidence="2">
    <location>
        <begin position="2"/>
        <end position="288"/>
    </location>
</feature>
<dbReference type="CDD" id="cd01144">
    <property type="entry name" value="BtuF"/>
    <property type="match status" value="1"/>
</dbReference>
<reference evidence="4" key="1">
    <citation type="submission" date="2017-09" db="EMBL/GenBank/DDBJ databases">
        <title>Metaegenomics of thermophilic ammonia-oxidizing enrichment culture.</title>
        <authorList>
            <person name="Kato S."/>
            <person name="Suzuki K."/>
        </authorList>
    </citation>
    <scope>NUCLEOTIDE SEQUENCE [LARGE SCALE GENOMIC DNA]</scope>
</reference>
<gene>
    <name evidence="3" type="primary">btuF_2</name>
    <name evidence="3" type="ORF">HRbin17_02498</name>
</gene>
<proteinExistence type="predicted"/>
<sequence>MEIVSFLPSATEIVFALGLGDKLVGVTDKCRYPPEAQTKPIVVTSALNTDGLTGADIDAAVRLFLAQGGALYQVNVELLRLIQPDIIVAQGLCEVCAASDPAVETALRVVPDAQVIWLNPTTLDEVLNDIVRVAEALGVKERGERLKVQLQERLETVKRKTQGIEARPRVWVAEWVDPPFCCGHWVPQMVDIAGGSEGLGKSGQPSRRILWDEVVAWQPEVIVLAPCGRSVEQTLRDAETLKRMPQWNELPAVQTGRVYAVDGDLFTCPGLRLVDGVEVLARLLHPTLFPDAPAIFAKGLVKSACATRV</sequence>
<dbReference type="AlphaFoldDB" id="A0A2H5XFL3"/>
<organism evidence="3 4">
    <name type="scientific">Candidatus Fervidibacter japonicus</name>
    <dbReference type="NCBI Taxonomy" id="2035412"/>
    <lineage>
        <taxon>Bacteria</taxon>
        <taxon>Candidatus Fervidibacterota</taxon>
        <taxon>Candidatus Fervidibacter</taxon>
    </lineage>
</organism>
<dbReference type="PANTHER" id="PTHR42860:SF1">
    <property type="entry name" value="VITAMIN B12-BINDING PROTEIN"/>
    <property type="match status" value="1"/>
</dbReference>
<dbReference type="InterPro" id="IPR051030">
    <property type="entry name" value="Vitamin_B12-ABC_binding"/>
</dbReference>
<evidence type="ECO:0000313" key="3">
    <source>
        <dbReference type="EMBL" id="GBC99965.1"/>
    </source>
</evidence>
<keyword evidence="1" id="KW-0175">Coiled coil</keyword>
<dbReference type="Gene3D" id="3.40.50.1980">
    <property type="entry name" value="Nitrogenase molybdenum iron protein domain"/>
    <property type="match status" value="2"/>
</dbReference>
<name>A0A2H5XFL3_9BACT</name>
<feature type="coiled-coil region" evidence="1">
    <location>
        <begin position="140"/>
        <end position="167"/>
    </location>
</feature>
<evidence type="ECO:0000313" key="4">
    <source>
        <dbReference type="Proteomes" id="UP000236173"/>
    </source>
</evidence>
<dbReference type="SUPFAM" id="SSF53807">
    <property type="entry name" value="Helical backbone' metal receptor"/>
    <property type="match status" value="1"/>
</dbReference>
<protein>
    <submittedName>
        <fullName evidence="3">Vitamin B12-binding protein</fullName>
    </submittedName>
</protein>
<dbReference type="Proteomes" id="UP000236173">
    <property type="component" value="Unassembled WGS sequence"/>
</dbReference>
<comment type="caution">
    <text evidence="3">The sequence shown here is derived from an EMBL/GenBank/DDBJ whole genome shotgun (WGS) entry which is preliminary data.</text>
</comment>
<dbReference type="InterPro" id="IPR002491">
    <property type="entry name" value="ABC_transptr_periplasmic_BD"/>
</dbReference>